<dbReference type="GO" id="GO:0012506">
    <property type="term" value="C:vesicle membrane"/>
    <property type="evidence" value="ECO:0007669"/>
    <property type="project" value="TreeGrafter"/>
</dbReference>
<dbReference type="InterPro" id="IPR001464">
    <property type="entry name" value="Annexin"/>
</dbReference>
<dbReference type="Gene3D" id="1.10.220.10">
    <property type="entry name" value="Annexin"/>
    <property type="match status" value="4"/>
</dbReference>
<dbReference type="Proteomes" id="UP000075886">
    <property type="component" value="Unassembled WGS sequence"/>
</dbReference>
<organism evidence="7 8">
    <name type="scientific">Anopheles farauti</name>
    <dbReference type="NCBI Taxonomy" id="69004"/>
    <lineage>
        <taxon>Eukaryota</taxon>
        <taxon>Metazoa</taxon>
        <taxon>Ecdysozoa</taxon>
        <taxon>Arthropoda</taxon>
        <taxon>Hexapoda</taxon>
        <taxon>Insecta</taxon>
        <taxon>Pterygota</taxon>
        <taxon>Neoptera</taxon>
        <taxon>Endopterygota</taxon>
        <taxon>Diptera</taxon>
        <taxon>Nematocera</taxon>
        <taxon>Culicoidea</taxon>
        <taxon>Culicidae</taxon>
        <taxon>Anophelinae</taxon>
        <taxon>Anopheles</taxon>
    </lineage>
</organism>
<dbReference type="GO" id="GO:0005509">
    <property type="term" value="F:calcium ion binding"/>
    <property type="evidence" value="ECO:0007669"/>
    <property type="project" value="InterPro"/>
</dbReference>
<dbReference type="FunFam" id="1.10.220.10:FF:000002">
    <property type="entry name" value="Annexin"/>
    <property type="match status" value="1"/>
</dbReference>
<reference evidence="8" key="1">
    <citation type="submission" date="2014-01" db="EMBL/GenBank/DDBJ databases">
        <title>The Genome Sequence of Anopheles farauti FAR1 (V2).</title>
        <authorList>
            <consortium name="The Broad Institute Genomics Platform"/>
            <person name="Neafsey D.E."/>
            <person name="Besansky N."/>
            <person name="Howell P."/>
            <person name="Walton C."/>
            <person name="Young S.K."/>
            <person name="Zeng Q."/>
            <person name="Gargeya S."/>
            <person name="Fitzgerald M."/>
            <person name="Haas B."/>
            <person name="Abouelleil A."/>
            <person name="Allen A.W."/>
            <person name="Alvarado L."/>
            <person name="Arachchi H.M."/>
            <person name="Berlin A.M."/>
            <person name="Chapman S.B."/>
            <person name="Gainer-Dewar J."/>
            <person name="Goldberg J."/>
            <person name="Griggs A."/>
            <person name="Gujja S."/>
            <person name="Hansen M."/>
            <person name="Howarth C."/>
            <person name="Imamovic A."/>
            <person name="Ireland A."/>
            <person name="Larimer J."/>
            <person name="McCowan C."/>
            <person name="Murphy C."/>
            <person name="Pearson M."/>
            <person name="Poon T.W."/>
            <person name="Priest M."/>
            <person name="Roberts A."/>
            <person name="Saif S."/>
            <person name="Shea T."/>
            <person name="Sisk P."/>
            <person name="Sykes S."/>
            <person name="Wortman J."/>
            <person name="Nusbaum C."/>
            <person name="Birren B."/>
        </authorList>
    </citation>
    <scope>NUCLEOTIDE SEQUENCE [LARGE SCALE GENOMIC DNA]</scope>
    <source>
        <strain evidence="8">FAR1</strain>
    </source>
</reference>
<dbReference type="EMBL" id="AXCN02001183">
    <property type="status" value="NOT_ANNOTATED_CDS"/>
    <property type="molecule type" value="Genomic_DNA"/>
</dbReference>
<reference evidence="7" key="2">
    <citation type="submission" date="2020-05" db="UniProtKB">
        <authorList>
            <consortium name="EnsemblMetazoa"/>
        </authorList>
    </citation>
    <scope>IDENTIFICATION</scope>
    <source>
        <strain evidence="7">FAR1</strain>
    </source>
</reference>
<evidence type="ECO:0000313" key="8">
    <source>
        <dbReference type="Proteomes" id="UP000075886"/>
    </source>
</evidence>
<dbReference type="GO" id="GO:0001786">
    <property type="term" value="F:phosphatidylserine binding"/>
    <property type="evidence" value="ECO:0007669"/>
    <property type="project" value="TreeGrafter"/>
</dbReference>
<dbReference type="PANTHER" id="PTHR10502:SF177">
    <property type="entry name" value="ANNEXIN B10"/>
    <property type="match status" value="1"/>
</dbReference>
<keyword evidence="2 6" id="KW-0677">Repeat</keyword>
<dbReference type="VEuPathDB" id="VectorBase:AFAF012001"/>
<dbReference type="GO" id="GO:0005634">
    <property type="term" value="C:nucleus"/>
    <property type="evidence" value="ECO:0007669"/>
    <property type="project" value="TreeGrafter"/>
</dbReference>
<sequence length="321" mass="36161">MTRCYLPLPTIVPATHFDASADAILLRKAMKGFGTDEQAIIDILCARSNAQRQEISKAFNRELDRDLMKDLQFELGGNFEDVILGLMLPPEVYLCQQIRKAIDGISVDEKALVEIICVQTNDQIKAITDCYKNMYDRVLVQHLSSKTSERFSLLLTMIIEDARDPPGMIDPELAVNQAKQLCKAGEDKFGTDEDVFYKILTRASFDQLRCIFKQYKNLFGVTIEQALTAEFSGELYDALSSIVECAQMTPQFFAKRLHEAMNGIGTDDATLIRIIVSRSEIDLQNIKDEFEQMYNKTLMSAIRSETSGDYKQTLCALIGSA</sequence>
<name>A0A182QKD1_9DIPT</name>
<evidence type="ECO:0000256" key="1">
    <source>
        <dbReference type="ARBA" id="ARBA00007831"/>
    </source>
</evidence>
<keyword evidence="5 6" id="KW-0111">Calcium/phospholipid-binding</keyword>
<dbReference type="FunFam" id="1.10.220.10:FF:000004">
    <property type="entry name" value="Annexin"/>
    <property type="match status" value="1"/>
</dbReference>
<dbReference type="InterPro" id="IPR037104">
    <property type="entry name" value="Annexin_sf"/>
</dbReference>
<dbReference type="Pfam" id="PF00191">
    <property type="entry name" value="Annexin"/>
    <property type="match status" value="4"/>
</dbReference>
<evidence type="ECO:0000256" key="6">
    <source>
        <dbReference type="RuleBase" id="RU003540"/>
    </source>
</evidence>
<keyword evidence="8" id="KW-1185">Reference proteome</keyword>
<evidence type="ECO:0000256" key="5">
    <source>
        <dbReference type="ARBA" id="ARBA00023302"/>
    </source>
</evidence>
<comment type="domain">
    <text evidence="6">A pair of annexin repeats may form one binding site for calcium and phospholipid.</text>
</comment>
<dbReference type="SMART" id="SM00335">
    <property type="entry name" value="ANX"/>
    <property type="match status" value="4"/>
</dbReference>
<evidence type="ECO:0000256" key="2">
    <source>
        <dbReference type="ARBA" id="ARBA00022737"/>
    </source>
</evidence>
<accession>A0A182QKD1</accession>
<dbReference type="SUPFAM" id="SSF47874">
    <property type="entry name" value="Annexin"/>
    <property type="match status" value="1"/>
</dbReference>
<dbReference type="GO" id="GO:0005544">
    <property type="term" value="F:calcium-dependent phospholipid binding"/>
    <property type="evidence" value="ECO:0007669"/>
    <property type="project" value="UniProtKB-KW"/>
</dbReference>
<proteinExistence type="inferred from homology"/>
<evidence type="ECO:0000256" key="3">
    <source>
        <dbReference type="ARBA" id="ARBA00022837"/>
    </source>
</evidence>
<dbReference type="PRINTS" id="PR00196">
    <property type="entry name" value="ANNEXIN"/>
</dbReference>
<dbReference type="PROSITE" id="PS00223">
    <property type="entry name" value="ANNEXIN_1"/>
    <property type="match status" value="2"/>
</dbReference>
<dbReference type="FunFam" id="1.10.220.10:FF:000001">
    <property type="entry name" value="Annexin"/>
    <property type="match status" value="1"/>
</dbReference>
<dbReference type="InterPro" id="IPR018502">
    <property type="entry name" value="Annexin_repeat"/>
</dbReference>
<dbReference type="GO" id="GO:0005737">
    <property type="term" value="C:cytoplasm"/>
    <property type="evidence" value="ECO:0007669"/>
    <property type="project" value="TreeGrafter"/>
</dbReference>
<evidence type="ECO:0000256" key="4">
    <source>
        <dbReference type="ARBA" id="ARBA00023216"/>
    </source>
</evidence>
<dbReference type="PROSITE" id="PS51897">
    <property type="entry name" value="ANNEXIN_2"/>
    <property type="match status" value="4"/>
</dbReference>
<dbReference type="GO" id="GO:0005886">
    <property type="term" value="C:plasma membrane"/>
    <property type="evidence" value="ECO:0007669"/>
    <property type="project" value="TreeGrafter"/>
</dbReference>
<keyword evidence="3 6" id="KW-0106">Calcium</keyword>
<dbReference type="EnsemblMetazoa" id="AFAF012001-RA">
    <property type="protein sequence ID" value="AFAF012001-PA"/>
    <property type="gene ID" value="AFAF012001"/>
</dbReference>
<dbReference type="PANTHER" id="PTHR10502">
    <property type="entry name" value="ANNEXIN"/>
    <property type="match status" value="1"/>
</dbReference>
<protein>
    <recommendedName>
        <fullName evidence="6">Annexin</fullName>
    </recommendedName>
</protein>
<keyword evidence="4 6" id="KW-0041">Annexin</keyword>
<dbReference type="InterPro" id="IPR018252">
    <property type="entry name" value="Annexin_repeat_CS"/>
</dbReference>
<dbReference type="STRING" id="69004.A0A182QKD1"/>
<comment type="similarity">
    <text evidence="1 6">Belongs to the annexin family.</text>
</comment>
<evidence type="ECO:0000313" key="7">
    <source>
        <dbReference type="EnsemblMetazoa" id="AFAF012001-PA"/>
    </source>
</evidence>
<dbReference type="AlphaFoldDB" id="A0A182QKD1"/>